<keyword evidence="2" id="KW-1185">Reference proteome</keyword>
<dbReference type="InterPro" id="IPR007523">
    <property type="entry name" value="NDUFAF3/AAMDC"/>
</dbReference>
<dbReference type="PANTHER" id="PTHR21192">
    <property type="entry name" value="NUCLEAR PROTEIN E3-3"/>
    <property type="match status" value="1"/>
</dbReference>
<comment type="caution">
    <text evidence="1">The sequence shown here is derived from an EMBL/GenBank/DDBJ whole genome shotgun (WGS) entry which is preliminary data.</text>
</comment>
<dbReference type="PANTHER" id="PTHR21192:SF2">
    <property type="entry name" value="NADH DEHYDROGENASE [UBIQUINONE] 1 ALPHA SUBCOMPLEX ASSEMBLY FACTOR 3"/>
    <property type="match status" value="1"/>
</dbReference>
<dbReference type="AlphaFoldDB" id="A0A975W7R5"/>
<dbReference type="SUPFAM" id="SSF64076">
    <property type="entry name" value="MTH938-like"/>
    <property type="match status" value="1"/>
</dbReference>
<dbReference type="RefSeq" id="WP_074835428.1">
    <property type="nucleotide sequence ID" value="NZ_FNYY01000002.1"/>
</dbReference>
<dbReference type="Gene3D" id="3.40.1230.10">
    <property type="entry name" value="MTH938-like"/>
    <property type="match status" value="1"/>
</dbReference>
<name>A0A975W7R5_9RHOB</name>
<accession>A0A975W7R5</accession>
<protein>
    <submittedName>
        <fullName evidence="1">Uncharacterized conserved protein, contains Mth938-like domain</fullName>
    </submittedName>
</protein>
<evidence type="ECO:0000313" key="1">
    <source>
        <dbReference type="EMBL" id="SEI84392.1"/>
    </source>
</evidence>
<organism evidence="1 2">
    <name type="scientific">Marinovum algicola</name>
    <dbReference type="NCBI Taxonomy" id="42444"/>
    <lineage>
        <taxon>Bacteria</taxon>
        <taxon>Pseudomonadati</taxon>
        <taxon>Pseudomonadota</taxon>
        <taxon>Alphaproteobacteria</taxon>
        <taxon>Rhodobacterales</taxon>
        <taxon>Roseobacteraceae</taxon>
        <taxon>Marinovum</taxon>
    </lineage>
</organism>
<reference evidence="1 2" key="1">
    <citation type="submission" date="2016-10" db="EMBL/GenBank/DDBJ databases">
        <authorList>
            <person name="Varghese N."/>
            <person name="Submissions S."/>
        </authorList>
    </citation>
    <scope>NUCLEOTIDE SEQUENCE [LARGE SCALE GENOMIC DNA]</scope>
    <source>
        <strain evidence="1 2">FF3</strain>
    </source>
</reference>
<dbReference type="CDD" id="cd00248">
    <property type="entry name" value="Mth938-like"/>
    <property type="match status" value="1"/>
</dbReference>
<dbReference type="InterPro" id="IPR036748">
    <property type="entry name" value="MTH938-like_sf"/>
</dbReference>
<dbReference type="Proteomes" id="UP000182932">
    <property type="component" value="Unassembled WGS sequence"/>
</dbReference>
<dbReference type="EMBL" id="FNYY01000002">
    <property type="protein sequence ID" value="SEI84392.1"/>
    <property type="molecule type" value="Genomic_DNA"/>
</dbReference>
<sequence length="121" mass="12647">MRLNEISYTDAEPVDGYGPGFFRIGGKVHRGHVITAASGTRLWQGLDDAAPLLALAGQTDVLFIGTGAEIAHLPADLRQQLEAAGMGVECMASPAACRTYNVLLSEGRRVALAALLVAAAE</sequence>
<gene>
    <name evidence="1" type="ORF">SAMN04487940_102176</name>
</gene>
<proteinExistence type="predicted"/>
<dbReference type="GeneID" id="80817044"/>
<dbReference type="Pfam" id="PF04430">
    <property type="entry name" value="DUF498"/>
    <property type="match status" value="1"/>
</dbReference>
<evidence type="ECO:0000313" key="2">
    <source>
        <dbReference type="Proteomes" id="UP000182932"/>
    </source>
</evidence>